<dbReference type="InterPro" id="IPR036291">
    <property type="entry name" value="NAD(P)-bd_dom_sf"/>
</dbReference>
<dbReference type="Pfam" id="PF13561">
    <property type="entry name" value="adh_short_C2"/>
    <property type="match status" value="1"/>
</dbReference>
<evidence type="ECO:0000313" key="3">
    <source>
        <dbReference type="EMBL" id="MBB5147699.1"/>
    </source>
</evidence>
<accession>A0A840PMI3</accession>
<dbReference type="EMBL" id="JACHGZ010000001">
    <property type="protein sequence ID" value="MBB5147699.1"/>
    <property type="molecule type" value="Genomic_DNA"/>
</dbReference>
<dbReference type="SUPFAM" id="SSF51735">
    <property type="entry name" value="NAD(P)-binding Rossmann-fold domains"/>
    <property type="match status" value="1"/>
</dbReference>
<evidence type="ECO:0000313" key="4">
    <source>
        <dbReference type="Proteomes" id="UP000557217"/>
    </source>
</evidence>
<dbReference type="GO" id="GO:0016491">
    <property type="term" value="F:oxidoreductase activity"/>
    <property type="evidence" value="ECO:0007669"/>
    <property type="project" value="UniProtKB-KW"/>
</dbReference>
<dbReference type="PANTHER" id="PTHR43477:SF1">
    <property type="entry name" value="DIHYDROANTICAPSIN 7-DEHYDROGENASE"/>
    <property type="match status" value="1"/>
</dbReference>
<dbReference type="AlphaFoldDB" id="A0A840PMI3"/>
<sequence>MRILVVGATGTIGKAVVEEMKDRAEIICASRSKADIKVDITSVESIKQMFKEVGEIDALVSAAGGVHYTSLETLTPELNQIAVQSKLLGQINLVLLGLPYIKDNGSITLITGVLMDDPIKTGASAAMANGGVHAFVKAAAIDMPRGIRINSVSPTILEESFEDYGSMFEGFEPVPVKRVALAYKKSILGAHTGKTFYVY</sequence>
<dbReference type="InterPro" id="IPR002347">
    <property type="entry name" value="SDR_fam"/>
</dbReference>
<dbReference type="Gene3D" id="3.40.50.720">
    <property type="entry name" value="NAD(P)-binding Rossmann-like Domain"/>
    <property type="match status" value="1"/>
</dbReference>
<organism evidence="3 4">
    <name type="scientific">Ureibacillus thermosphaericus</name>
    <dbReference type="NCBI Taxonomy" id="51173"/>
    <lineage>
        <taxon>Bacteria</taxon>
        <taxon>Bacillati</taxon>
        <taxon>Bacillota</taxon>
        <taxon>Bacilli</taxon>
        <taxon>Bacillales</taxon>
        <taxon>Caryophanaceae</taxon>
        <taxon>Ureibacillus</taxon>
    </lineage>
</organism>
<dbReference type="PRINTS" id="PR00081">
    <property type="entry name" value="GDHRDH"/>
</dbReference>
<evidence type="ECO:0000256" key="1">
    <source>
        <dbReference type="ARBA" id="ARBA00006484"/>
    </source>
</evidence>
<name>A0A840PMI3_URETH</name>
<reference evidence="3 4" key="1">
    <citation type="submission" date="2020-08" db="EMBL/GenBank/DDBJ databases">
        <title>Genomic Encyclopedia of Type Strains, Phase IV (KMG-IV): sequencing the most valuable type-strain genomes for metagenomic binning, comparative biology and taxonomic classification.</title>
        <authorList>
            <person name="Goeker M."/>
        </authorList>
    </citation>
    <scope>NUCLEOTIDE SEQUENCE [LARGE SCALE GENOMIC DNA]</scope>
    <source>
        <strain evidence="3 4">DSM 10633</strain>
    </source>
</reference>
<dbReference type="InterPro" id="IPR051122">
    <property type="entry name" value="SDR_DHRS6-like"/>
</dbReference>
<protein>
    <submittedName>
        <fullName evidence="3">NAD(P)-dependent dehydrogenase (Short-subunit alcohol dehydrogenase family)</fullName>
    </submittedName>
</protein>
<dbReference type="Proteomes" id="UP000557217">
    <property type="component" value="Unassembled WGS sequence"/>
</dbReference>
<proteinExistence type="inferred from homology"/>
<gene>
    <name evidence="3" type="ORF">HNR36_000080</name>
</gene>
<comment type="similarity">
    <text evidence="1">Belongs to the short-chain dehydrogenases/reductases (SDR) family.</text>
</comment>
<dbReference type="RefSeq" id="WP_016836940.1">
    <property type="nucleotide sequence ID" value="NZ_JAAXPW010000001.1"/>
</dbReference>
<keyword evidence="4" id="KW-1185">Reference proteome</keyword>
<dbReference type="PANTHER" id="PTHR43477">
    <property type="entry name" value="DIHYDROANTICAPSIN 7-DEHYDROGENASE"/>
    <property type="match status" value="1"/>
</dbReference>
<dbReference type="NCBIfam" id="NF005754">
    <property type="entry name" value="PRK07578.1"/>
    <property type="match status" value="1"/>
</dbReference>
<dbReference type="CDD" id="cd11731">
    <property type="entry name" value="Lin1944_like_SDR_c"/>
    <property type="match status" value="1"/>
</dbReference>
<comment type="caution">
    <text evidence="3">The sequence shown here is derived from an EMBL/GenBank/DDBJ whole genome shotgun (WGS) entry which is preliminary data.</text>
</comment>
<evidence type="ECO:0000256" key="2">
    <source>
        <dbReference type="ARBA" id="ARBA00023002"/>
    </source>
</evidence>
<keyword evidence="2" id="KW-0560">Oxidoreductase</keyword>